<organism evidence="2 3">
    <name type="scientific">Talaromyces proteolyticus</name>
    <dbReference type="NCBI Taxonomy" id="1131652"/>
    <lineage>
        <taxon>Eukaryota</taxon>
        <taxon>Fungi</taxon>
        <taxon>Dikarya</taxon>
        <taxon>Ascomycota</taxon>
        <taxon>Pezizomycotina</taxon>
        <taxon>Eurotiomycetes</taxon>
        <taxon>Eurotiomycetidae</taxon>
        <taxon>Eurotiales</taxon>
        <taxon>Trichocomaceae</taxon>
        <taxon>Talaromyces</taxon>
        <taxon>Talaromyces sect. Bacilispori</taxon>
    </lineage>
</organism>
<feature type="region of interest" description="Disordered" evidence="1">
    <location>
        <begin position="26"/>
        <end position="47"/>
    </location>
</feature>
<feature type="compositionally biased region" description="Basic residues" evidence="1">
    <location>
        <begin position="26"/>
        <end position="43"/>
    </location>
</feature>
<reference evidence="2" key="1">
    <citation type="submission" date="2021-12" db="EMBL/GenBank/DDBJ databases">
        <title>Convergent genome expansion in fungi linked to evolution of root-endophyte symbiosis.</title>
        <authorList>
            <consortium name="DOE Joint Genome Institute"/>
            <person name="Ke Y.-H."/>
            <person name="Bonito G."/>
            <person name="Liao H.-L."/>
            <person name="Looney B."/>
            <person name="Rojas-Flechas A."/>
            <person name="Nash J."/>
            <person name="Hameed K."/>
            <person name="Schadt C."/>
            <person name="Martin F."/>
            <person name="Crous P.W."/>
            <person name="Miettinen O."/>
            <person name="Magnuson J.K."/>
            <person name="Labbe J."/>
            <person name="Jacobson D."/>
            <person name="Doktycz M.J."/>
            <person name="Veneault-Fourrey C."/>
            <person name="Kuo A."/>
            <person name="Mondo S."/>
            <person name="Calhoun S."/>
            <person name="Riley R."/>
            <person name="Ohm R."/>
            <person name="LaButti K."/>
            <person name="Andreopoulos B."/>
            <person name="Pangilinan J."/>
            <person name="Nolan M."/>
            <person name="Tritt A."/>
            <person name="Clum A."/>
            <person name="Lipzen A."/>
            <person name="Daum C."/>
            <person name="Barry K."/>
            <person name="Grigoriev I.V."/>
            <person name="Vilgalys R."/>
        </authorList>
    </citation>
    <scope>NUCLEOTIDE SEQUENCE</scope>
    <source>
        <strain evidence="2">PMI_201</strain>
    </source>
</reference>
<dbReference type="CDD" id="cd14686">
    <property type="entry name" value="bZIP"/>
    <property type="match status" value="1"/>
</dbReference>
<dbReference type="Proteomes" id="UP001201262">
    <property type="component" value="Unassembled WGS sequence"/>
</dbReference>
<evidence type="ECO:0000313" key="3">
    <source>
        <dbReference type="Proteomes" id="UP001201262"/>
    </source>
</evidence>
<dbReference type="PANTHER" id="PTHR37012">
    <property type="entry name" value="B-ZIP TRANSCRIPTION FACTOR (EUROFUNG)-RELATED"/>
    <property type="match status" value="1"/>
</dbReference>
<dbReference type="Pfam" id="PF11905">
    <property type="entry name" value="DUF3425"/>
    <property type="match status" value="1"/>
</dbReference>
<proteinExistence type="predicted"/>
<keyword evidence="3" id="KW-1185">Reference proteome</keyword>
<evidence type="ECO:0000313" key="2">
    <source>
        <dbReference type="EMBL" id="KAH8698961.1"/>
    </source>
</evidence>
<sequence length="265" mass="31550">MDEVLSEKPWSTGRILSQTQRERKRIMNRVSQSKRRDRLKKSVKSMENRLDDDTTMRDFLSGALRSVFSYNPLQVCTNDQFNQDALIRGVIYGWGVLQKEYFTCPIWSILSRIDILLTKNAAIETRLAVLRGIHLILLSWTFPDHPPPVAPWFRPRKFQVSSPDNLIFDYFAWPHFRERLIASNYPKLTNRFWFYFSRNMRFEWPFPPNHTIDIDKDSGKYHFTMTWRAATDSIQRFTMGPEFFQAYPDCYEDIQASYSLYDIVI</sequence>
<dbReference type="InterPro" id="IPR021833">
    <property type="entry name" value="DUF3425"/>
</dbReference>
<evidence type="ECO:0008006" key="4">
    <source>
        <dbReference type="Google" id="ProtNLM"/>
    </source>
</evidence>
<dbReference type="EMBL" id="JAJTJA010000005">
    <property type="protein sequence ID" value="KAH8698961.1"/>
    <property type="molecule type" value="Genomic_DNA"/>
</dbReference>
<protein>
    <recommendedName>
        <fullName evidence="4">BZIP domain-containing protein</fullName>
    </recommendedName>
</protein>
<gene>
    <name evidence="2" type="ORF">BGW36DRAFT_396584</name>
</gene>
<evidence type="ECO:0000256" key="1">
    <source>
        <dbReference type="SAM" id="MobiDB-lite"/>
    </source>
</evidence>
<dbReference type="RefSeq" id="XP_046073425.1">
    <property type="nucleotide sequence ID" value="XM_046218189.1"/>
</dbReference>
<dbReference type="PANTHER" id="PTHR37012:SF7">
    <property type="entry name" value="B-ZIP TRANSCRIPTION FACTOR (EUROFUNG)-RELATED"/>
    <property type="match status" value="1"/>
</dbReference>
<dbReference type="GeneID" id="70248476"/>
<name>A0AAD4KYP4_9EURO</name>
<comment type="caution">
    <text evidence="2">The sequence shown here is derived from an EMBL/GenBank/DDBJ whole genome shotgun (WGS) entry which is preliminary data.</text>
</comment>
<dbReference type="AlphaFoldDB" id="A0AAD4KYP4"/>
<accession>A0AAD4KYP4</accession>